<feature type="transmembrane region" description="Helical" evidence="7">
    <location>
        <begin position="170"/>
        <end position="192"/>
    </location>
</feature>
<evidence type="ECO:0000313" key="9">
    <source>
        <dbReference type="Proteomes" id="UP001223420"/>
    </source>
</evidence>
<feature type="transmembrane region" description="Helical" evidence="7">
    <location>
        <begin position="91"/>
        <end position="107"/>
    </location>
</feature>
<evidence type="ECO:0000256" key="7">
    <source>
        <dbReference type="SAM" id="Phobius"/>
    </source>
</evidence>
<sequence length="360" mass="35765">MSSKTSSRTGETGAAVRDGTGASVLPGLGLCAAITAVAMAAQALEERIAGHPYVEALVLAILIGIAVRTAWTPDARFRTGIAFSAKQLLEVAVVLLGASLSLGAILASGPALLAGIVGTVVIGIGASVAICRALGLPPRMAILVACGNAICGNSAIAAVAPVIGAQPKDIAAAIAFTAVLGVLMVLGLPLFVPLAGLSDNQYGVLAGLTVYAVPQVLAATVPVSLLATQVGTLVKLVRVLMLGPVVVAFSLIAPRLPQEAGLEATGPKPRPGLTKLVPWFILGFLALATARSLGLIPDAAVKPLTQLAGVLTVLSMAALGLGVDVRVLARVGGRVTLAVTASLAVLVAVSLGLIRGLGIG</sequence>
<feature type="transmembrane region" description="Helical" evidence="7">
    <location>
        <begin position="204"/>
        <end position="227"/>
    </location>
</feature>
<dbReference type="GO" id="GO:0005886">
    <property type="term" value="C:plasma membrane"/>
    <property type="evidence" value="ECO:0007669"/>
    <property type="project" value="UniProtKB-SubCell"/>
</dbReference>
<evidence type="ECO:0000256" key="1">
    <source>
        <dbReference type="ARBA" id="ARBA00004651"/>
    </source>
</evidence>
<keyword evidence="4 7" id="KW-0812">Transmembrane</keyword>
<evidence type="ECO:0000256" key="2">
    <source>
        <dbReference type="ARBA" id="ARBA00007977"/>
    </source>
</evidence>
<dbReference type="EMBL" id="JAUSWL010000006">
    <property type="protein sequence ID" value="MDQ0544701.1"/>
    <property type="molecule type" value="Genomic_DNA"/>
</dbReference>
<feature type="transmembrane region" description="Helical" evidence="7">
    <location>
        <begin position="141"/>
        <end position="163"/>
    </location>
</feature>
<evidence type="ECO:0000256" key="3">
    <source>
        <dbReference type="ARBA" id="ARBA00022475"/>
    </source>
</evidence>
<dbReference type="Proteomes" id="UP001223420">
    <property type="component" value="Unassembled WGS sequence"/>
</dbReference>
<feature type="transmembrane region" description="Helical" evidence="7">
    <location>
        <begin position="20"/>
        <end position="41"/>
    </location>
</feature>
<dbReference type="RefSeq" id="WP_370881377.1">
    <property type="nucleotide sequence ID" value="NZ_JAJALK010000002.1"/>
</dbReference>
<feature type="transmembrane region" description="Helical" evidence="7">
    <location>
        <begin position="112"/>
        <end position="135"/>
    </location>
</feature>
<protein>
    <submittedName>
        <fullName evidence="8">Integral membrane protein (TIGR00698 family)</fullName>
    </submittedName>
</protein>
<feature type="transmembrane region" description="Helical" evidence="7">
    <location>
        <begin position="335"/>
        <end position="354"/>
    </location>
</feature>
<keyword evidence="5 7" id="KW-1133">Transmembrane helix</keyword>
<gene>
    <name evidence="8" type="ORF">QO001_003637</name>
</gene>
<evidence type="ECO:0000256" key="6">
    <source>
        <dbReference type="ARBA" id="ARBA00023136"/>
    </source>
</evidence>
<reference evidence="8" key="1">
    <citation type="submission" date="2023-07" db="EMBL/GenBank/DDBJ databases">
        <title>Genomic Encyclopedia of Type Strains, Phase IV (KMG-IV): sequencing the most valuable type-strain genomes for metagenomic binning, comparative biology and taxonomic classification.</title>
        <authorList>
            <person name="Goeker M."/>
        </authorList>
    </citation>
    <scope>NUCLEOTIDE SEQUENCE</scope>
    <source>
        <strain evidence="8">DSM 19569</strain>
    </source>
</reference>
<dbReference type="InterPro" id="IPR018383">
    <property type="entry name" value="UPF0324_pro"/>
</dbReference>
<comment type="caution">
    <text evidence="8">The sequence shown here is derived from an EMBL/GenBank/DDBJ whole genome shotgun (WGS) entry which is preliminary data.</text>
</comment>
<keyword evidence="6 7" id="KW-0472">Membrane</keyword>
<feature type="transmembrane region" description="Helical" evidence="7">
    <location>
        <begin position="308"/>
        <end position="329"/>
    </location>
</feature>
<keyword evidence="3" id="KW-1003">Cell membrane</keyword>
<feature type="transmembrane region" description="Helical" evidence="7">
    <location>
        <begin position="53"/>
        <end position="71"/>
    </location>
</feature>
<comment type="similarity">
    <text evidence="2">Belongs to the UPF0324 family.</text>
</comment>
<proteinExistence type="inferred from homology"/>
<organism evidence="8 9">
    <name type="scientific">Methylobacterium brachiatum</name>
    <dbReference type="NCBI Taxonomy" id="269660"/>
    <lineage>
        <taxon>Bacteria</taxon>
        <taxon>Pseudomonadati</taxon>
        <taxon>Pseudomonadota</taxon>
        <taxon>Alphaproteobacteria</taxon>
        <taxon>Hyphomicrobiales</taxon>
        <taxon>Methylobacteriaceae</taxon>
        <taxon>Methylobacterium</taxon>
    </lineage>
</organism>
<dbReference type="AlphaFoldDB" id="A0AAJ1TU24"/>
<feature type="transmembrane region" description="Helical" evidence="7">
    <location>
        <begin position="239"/>
        <end position="256"/>
    </location>
</feature>
<dbReference type="PANTHER" id="PTHR30106">
    <property type="entry name" value="INNER MEMBRANE PROTEIN YEIH-RELATED"/>
    <property type="match status" value="1"/>
</dbReference>
<evidence type="ECO:0000313" key="8">
    <source>
        <dbReference type="EMBL" id="MDQ0544701.1"/>
    </source>
</evidence>
<accession>A0AAJ1TU24</accession>
<feature type="transmembrane region" description="Helical" evidence="7">
    <location>
        <begin position="276"/>
        <end position="296"/>
    </location>
</feature>
<dbReference type="Pfam" id="PF03601">
    <property type="entry name" value="Cons_hypoth698"/>
    <property type="match status" value="1"/>
</dbReference>
<comment type="subcellular location">
    <subcellularLocation>
        <location evidence="1">Cell membrane</location>
        <topology evidence="1">Multi-pass membrane protein</topology>
    </subcellularLocation>
</comment>
<evidence type="ECO:0000256" key="4">
    <source>
        <dbReference type="ARBA" id="ARBA00022692"/>
    </source>
</evidence>
<dbReference type="PANTHER" id="PTHR30106:SF2">
    <property type="entry name" value="UPF0324 INNER MEMBRANE PROTEIN YEIH"/>
    <property type="match status" value="1"/>
</dbReference>
<evidence type="ECO:0000256" key="5">
    <source>
        <dbReference type="ARBA" id="ARBA00022989"/>
    </source>
</evidence>
<name>A0AAJ1TU24_9HYPH</name>